<proteinExistence type="predicted"/>
<feature type="region of interest" description="Disordered" evidence="1">
    <location>
        <begin position="1"/>
        <end position="77"/>
    </location>
</feature>
<comment type="caution">
    <text evidence="2">The sequence shown here is derived from an EMBL/GenBank/DDBJ whole genome shotgun (WGS) entry which is preliminary data.</text>
</comment>
<accession>A0AAP0L6S4</accession>
<evidence type="ECO:0000256" key="1">
    <source>
        <dbReference type="SAM" id="MobiDB-lite"/>
    </source>
</evidence>
<name>A0AAP0L6S4_9MAGN</name>
<gene>
    <name evidence="2" type="ORF">Syun_004221</name>
</gene>
<evidence type="ECO:0000313" key="2">
    <source>
        <dbReference type="EMBL" id="KAK9163319.1"/>
    </source>
</evidence>
<organism evidence="2 3">
    <name type="scientific">Stephania yunnanensis</name>
    <dbReference type="NCBI Taxonomy" id="152371"/>
    <lineage>
        <taxon>Eukaryota</taxon>
        <taxon>Viridiplantae</taxon>
        <taxon>Streptophyta</taxon>
        <taxon>Embryophyta</taxon>
        <taxon>Tracheophyta</taxon>
        <taxon>Spermatophyta</taxon>
        <taxon>Magnoliopsida</taxon>
        <taxon>Ranunculales</taxon>
        <taxon>Menispermaceae</taxon>
        <taxon>Menispermoideae</taxon>
        <taxon>Cissampelideae</taxon>
        <taxon>Stephania</taxon>
    </lineage>
</organism>
<feature type="compositionally biased region" description="Basic and acidic residues" evidence="1">
    <location>
        <begin position="52"/>
        <end position="67"/>
    </location>
</feature>
<protein>
    <submittedName>
        <fullName evidence="2">Uncharacterized protein</fullName>
    </submittedName>
</protein>
<evidence type="ECO:0000313" key="3">
    <source>
        <dbReference type="Proteomes" id="UP001420932"/>
    </source>
</evidence>
<keyword evidence="3" id="KW-1185">Reference proteome</keyword>
<dbReference type="Proteomes" id="UP001420932">
    <property type="component" value="Unassembled WGS sequence"/>
</dbReference>
<sequence length="109" mass="12080">MDSDSKDGDADVALARPWNSDAMDKHDGGVRHGVRSSGSDSCELAEAGRTAPTRDDAAVRMNKREAPTRTTNKDIATCGSGTDNCSRWWLLARRKEKRRKRGRRMAYPS</sequence>
<reference evidence="2 3" key="1">
    <citation type="submission" date="2024-01" db="EMBL/GenBank/DDBJ databases">
        <title>Genome assemblies of Stephania.</title>
        <authorList>
            <person name="Yang L."/>
        </authorList>
    </citation>
    <scope>NUCLEOTIDE SEQUENCE [LARGE SCALE GENOMIC DNA]</scope>
    <source>
        <strain evidence="2">YNDBR</strain>
        <tissue evidence="2">Leaf</tissue>
    </source>
</reference>
<feature type="compositionally biased region" description="Polar residues" evidence="1">
    <location>
        <begin position="68"/>
        <end position="77"/>
    </location>
</feature>
<dbReference type="EMBL" id="JBBNAF010000002">
    <property type="protein sequence ID" value="KAK9163319.1"/>
    <property type="molecule type" value="Genomic_DNA"/>
</dbReference>
<dbReference type="AlphaFoldDB" id="A0AAP0L6S4"/>